<dbReference type="InterPro" id="IPR013785">
    <property type="entry name" value="Aldolase_TIM"/>
</dbReference>
<dbReference type="Gene3D" id="3.20.20.70">
    <property type="entry name" value="Aldolase class I"/>
    <property type="match status" value="1"/>
</dbReference>
<dbReference type="SUPFAM" id="SSF102114">
    <property type="entry name" value="Radical SAM enzymes"/>
    <property type="match status" value="1"/>
</dbReference>
<evidence type="ECO:0000313" key="8">
    <source>
        <dbReference type="Proteomes" id="UP000705867"/>
    </source>
</evidence>
<dbReference type="InterPro" id="IPR007197">
    <property type="entry name" value="rSAM"/>
</dbReference>
<dbReference type="GO" id="GO:0046872">
    <property type="term" value="F:metal ion binding"/>
    <property type="evidence" value="ECO:0007669"/>
    <property type="project" value="UniProtKB-KW"/>
</dbReference>
<name>A0A953J9I0_9BACT</name>
<dbReference type="Pfam" id="PF04055">
    <property type="entry name" value="Radical_SAM"/>
    <property type="match status" value="1"/>
</dbReference>
<evidence type="ECO:0000256" key="1">
    <source>
        <dbReference type="ARBA" id="ARBA00001966"/>
    </source>
</evidence>
<keyword evidence="2" id="KW-0949">S-adenosyl-L-methionine</keyword>
<feature type="domain" description="Radical SAM core" evidence="6">
    <location>
        <begin position="12"/>
        <end position="94"/>
    </location>
</feature>
<gene>
    <name evidence="7" type="ORF">K8I29_06290</name>
</gene>
<organism evidence="7 8">
    <name type="scientific">Candidatus Nitrobium versatile</name>
    <dbReference type="NCBI Taxonomy" id="2884831"/>
    <lineage>
        <taxon>Bacteria</taxon>
        <taxon>Pseudomonadati</taxon>
        <taxon>Nitrospirota</taxon>
        <taxon>Nitrospiria</taxon>
        <taxon>Nitrospirales</taxon>
        <taxon>Nitrospiraceae</taxon>
        <taxon>Candidatus Nitrobium</taxon>
    </lineage>
</organism>
<evidence type="ECO:0000256" key="5">
    <source>
        <dbReference type="ARBA" id="ARBA00023014"/>
    </source>
</evidence>
<comment type="cofactor">
    <cofactor evidence="1">
        <name>[4Fe-4S] cluster</name>
        <dbReference type="ChEBI" id="CHEBI:49883"/>
    </cofactor>
</comment>
<keyword evidence="5" id="KW-0411">Iron-sulfur</keyword>
<comment type="caution">
    <text evidence="7">The sequence shown here is derived from an EMBL/GenBank/DDBJ whole genome shotgun (WGS) entry which is preliminary data.</text>
</comment>
<protein>
    <submittedName>
        <fullName evidence="7">Radical SAM protein</fullName>
    </submittedName>
</protein>
<evidence type="ECO:0000256" key="3">
    <source>
        <dbReference type="ARBA" id="ARBA00022723"/>
    </source>
</evidence>
<dbReference type="SFLD" id="SFLDS00029">
    <property type="entry name" value="Radical_SAM"/>
    <property type="match status" value="1"/>
</dbReference>
<dbReference type="InterPro" id="IPR058240">
    <property type="entry name" value="rSAM_sf"/>
</dbReference>
<dbReference type="EMBL" id="JAIOIV010000047">
    <property type="protein sequence ID" value="MBZ0155812.1"/>
    <property type="molecule type" value="Genomic_DNA"/>
</dbReference>
<dbReference type="PANTHER" id="PTHR11228">
    <property type="entry name" value="RADICAL SAM DOMAIN PROTEIN"/>
    <property type="match status" value="1"/>
</dbReference>
<evidence type="ECO:0000259" key="6">
    <source>
        <dbReference type="Pfam" id="PF04055"/>
    </source>
</evidence>
<evidence type="ECO:0000256" key="2">
    <source>
        <dbReference type="ARBA" id="ARBA00022691"/>
    </source>
</evidence>
<dbReference type="GO" id="GO:0051536">
    <property type="term" value="F:iron-sulfur cluster binding"/>
    <property type="evidence" value="ECO:0007669"/>
    <property type="project" value="UniProtKB-KW"/>
</dbReference>
<dbReference type="CDD" id="cd01335">
    <property type="entry name" value="Radical_SAM"/>
    <property type="match status" value="1"/>
</dbReference>
<keyword evidence="3" id="KW-0479">Metal-binding</keyword>
<dbReference type="InterPro" id="IPR050377">
    <property type="entry name" value="Radical_SAM_PqqE_MftC-like"/>
</dbReference>
<reference evidence="7" key="2">
    <citation type="submission" date="2021-08" db="EMBL/GenBank/DDBJ databases">
        <authorList>
            <person name="Dalcin Martins P."/>
        </authorList>
    </citation>
    <scope>NUCLEOTIDE SEQUENCE</scope>
    <source>
        <strain evidence="7">MAG_39</strain>
    </source>
</reference>
<accession>A0A953J9I0</accession>
<dbReference type="PANTHER" id="PTHR11228:SF7">
    <property type="entry name" value="PQQA PEPTIDE CYCLASE"/>
    <property type="match status" value="1"/>
</dbReference>
<sequence>MIPIYEVKTIQIEVTNACNLTCANCTRFVGHHQKPFFMSLDEVRTAIKSLEGFKNGIGLMGGEPTVHPQFAEICKTYQELIADKHKRQFWTNGYGWKKYEKLIYETFEPKNIVYNDHKNPVVGWHQPLMVAAKDILDDESLMWELINDCWIQERWSASITPKGAFFCEVAAAQDHLYSGTGGYPIEKGWWNKTPEQFREQAERYCPNCSAAIPMPKESAHNDCDTVSKSIAEKLEKVMSPKFLKGKVQIFDRKFSRAEIEEYKKDWTPWSHRPYKQYTPDLIEKC</sequence>
<dbReference type="Proteomes" id="UP000705867">
    <property type="component" value="Unassembled WGS sequence"/>
</dbReference>
<dbReference type="GO" id="GO:0003824">
    <property type="term" value="F:catalytic activity"/>
    <property type="evidence" value="ECO:0007669"/>
    <property type="project" value="InterPro"/>
</dbReference>
<dbReference type="AlphaFoldDB" id="A0A953J9I0"/>
<reference evidence="7" key="1">
    <citation type="journal article" date="2021" name="bioRxiv">
        <title>Unraveling nitrogen, sulfur and carbon metabolic pathways and microbial community transcriptional responses to substrate deprivation and toxicity stresses in a bioreactor mimicking anoxic brackish coastal sediment conditions.</title>
        <authorList>
            <person name="Martins P.D."/>
            <person name="Echeveste M.J."/>
            <person name="Arshad A."/>
            <person name="Kurth J."/>
            <person name="Ouboter H."/>
            <person name="Jetten M.S.M."/>
            <person name="Welte C.U."/>
        </authorList>
    </citation>
    <scope>NUCLEOTIDE SEQUENCE</scope>
    <source>
        <strain evidence="7">MAG_39</strain>
    </source>
</reference>
<proteinExistence type="predicted"/>
<evidence type="ECO:0000313" key="7">
    <source>
        <dbReference type="EMBL" id="MBZ0155812.1"/>
    </source>
</evidence>
<evidence type="ECO:0000256" key="4">
    <source>
        <dbReference type="ARBA" id="ARBA00023004"/>
    </source>
</evidence>
<keyword evidence="4" id="KW-0408">Iron</keyword>